<name>A0A226CV82_FOLCA</name>
<feature type="compositionally biased region" description="Polar residues" evidence="1">
    <location>
        <begin position="1"/>
        <end position="10"/>
    </location>
</feature>
<keyword evidence="4" id="KW-1185">Reference proteome</keyword>
<dbReference type="Pfam" id="PF12937">
    <property type="entry name" value="F-box-like"/>
    <property type="match status" value="1"/>
</dbReference>
<evidence type="ECO:0000256" key="1">
    <source>
        <dbReference type="SAM" id="MobiDB-lite"/>
    </source>
</evidence>
<feature type="region of interest" description="Disordered" evidence="1">
    <location>
        <begin position="1"/>
        <end position="20"/>
    </location>
</feature>
<dbReference type="InterPro" id="IPR036047">
    <property type="entry name" value="F-box-like_dom_sf"/>
</dbReference>
<gene>
    <name evidence="3" type="ORF">Fcan01_28436</name>
</gene>
<dbReference type="OMA" id="MMEDNIT"/>
<dbReference type="OrthoDB" id="10660914at2759"/>
<reference evidence="3 4" key="1">
    <citation type="submission" date="2015-12" db="EMBL/GenBank/DDBJ databases">
        <title>The genome of Folsomia candida.</title>
        <authorList>
            <person name="Faddeeva A."/>
            <person name="Derks M.F."/>
            <person name="Anvar Y."/>
            <person name="Smit S."/>
            <person name="Van Straalen N."/>
            <person name="Roelofs D."/>
        </authorList>
    </citation>
    <scope>NUCLEOTIDE SEQUENCE [LARGE SCALE GENOMIC DNA]</scope>
    <source>
        <strain evidence="3 4">VU population</strain>
        <tissue evidence="3">Whole body</tissue>
    </source>
</reference>
<dbReference type="EMBL" id="LNIX01000072">
    <property type="protein sequence ID" value="OXA36799.1"/>
    <property type="molecule type" value="Genomic_DNA"/>
</dbReference>
<comment type="caution">
    <text evidence="3">The sequence shown here is derived from an EMBL/GenBank/DDBJ whole genome shotgun (WGS) entry which is preliminary data.</text>
</comment>
<evidence type="ECO:0000313" key="3">
    <source>
        <dbReference type="EMBL" id="OXA36799.1"/>
    </source>
</evidence>
<dbReference type="Proteomes" id="UP000198287">
    <property type="component" value="Unassembled WGS sequence"/>
</dbReference>
<protein>
    <recommendedName>
        <fullName evidence="2">F-box domain-containing protein</fullName>
    </recommendedName>
</protein>
<dbReference type="InterPro" id="IPR001810">
    <property type="entry name" value="F-box_dom"/>
</dbReference>
<dbReference type="AlphaFoldDB" id="A0A226CV82"/>
<evidence type="ECO:0000259" key="2">
    <source>
        <dbReference type="Pfam" id="PF12937"/>
    </source>
</evidence>
<sequence length="611" mass="70182">MVTPARSQSEGPLLEEEKEGVSSSSSLLGYDFPLPTVVLIKIFDVLPVEGMLNCRLVCQEWNSVIHAADLLDIKSCFVVDGRREDSAESTKCNEYMDTSSSKNYLWSHLKLRRVVARHCTWLFRQIETSSTENFTGNVTTLELLNSTLNWAQILQLLIDFENLTHFYDKQDIYCWDYATFNTGIEEDEVIPDTASFQQLRNSERLSTPSRLRVVRIHRSQLIECTTYLKILQLRFHSLSQLEIHTDQNFAPQRGNLFYTHLGHLLAKVGGTLRTLCFPYKLVCPSYDFRTTDEHRIFREFLNFITENEWVQRIRLPVLEELSLQYGVIPMEGNELVEKLAPFLIESCKNLRNFYCGYIHLEGGMEASLLRFLNLITSPTRVRFGLFMNDAVGLPQLPIEIQQAIKSWSVCTFRDFAKELGEFLPNLSTEIFPELKEFQYFCKNHTFRSFNFQDLIYSFSRLTHINLVDHNARLETRHSSEALATIEDPDMQNIIQKLPGLISLQIIGNMTFLTDQGLTGCSGEACQRMLKSREFVVSEDKVGVPLSHLQDLKSLVLRGLGIKVTDVSARLAFQRMPFLTKLHLCGAHQVSSEARVALTQMYNVTRGCDVQF</sequence>
<dbReference type="Gene3D" id="1.20.1280.50">
    <property type="match status" value="1"/>
</dbReference>
<feature type="domain" description="F-box" evidence="2">
    <location>
        <begin position="34"/>
        <end position="66"/>
    </location>
</feature>
<proteinExistence type="predicted"/>
<evidence type="ECO:0000313" key="4">
    <source>
        <dbReference type="Proteomes" id="UP000198287"/>
    </source>
</evidence>
<dbReference type="Gene3D" id="3.80.10.10">
    <property type="entry name" value="Ribonuclease Inhibitor"/>
    <property type="match status" value="1"/>
</dbReference>
<accession>A0A226CV82</accession>
<dbReference type="SUPFAM" id="SSF81383">
    <property type="entry name" value="F-box domain"/>
    <property type="match status" value="1"/>
</dbReference>
<dbReference type="InterPro" id="IPR032675">
    <property type="entry name" value="LRR_dom_sf"/>
</dbReference>
<dbReference type="SUPFAM" id="SSF52047">
    <property type="entry name" value="RNI-like"/>
    <property type="match status" value="1"/>
</dbReference>
<organism evidence="3 4">
    <name type="scientific">Folsomia candida</name>
    <name type="common">Springtail</name>
    <dbReference type="NCBI Taxonomy" id="158441"/>
    <lineage>
        <taxon>Eukaryota</taxon>
        <taxon>Metazoa</taxon>
        <taxon>Ecdysozoa</taxon>
        <taxon>Arthropoda</taxon>
        <taxon>Hexapoda</taxon>
        <taxon>Collembola</taxon>
        <taxon>Entomobryomorpha</taxon>
        <taxon>Isotomoidea</taxon>
        <taxon>Isotomidae</taxon>
        <taxon>Proisotominae</taxon>
        <taxon>Folsomia</taxon>
    </lineage>
</organism>